<reference evidence="3" key="1">
    <citation type="submission" date="2021-05" db="EMBL/GenBank/DDBJ databases">
        <title>Energy efficiency and biological interactions define the core microbiome of deep oligotrophic groundwater.</title>
        <authorList>
            <person name="Mehrshad M."/>
            <person name="Lopez-Fernandez M."/>
            <person name="Bell E."/>
            <person name="Bernier-Latmani R."/>
            <person name="Bertilsson S."/>
            <person name="Dopson M."/>
        </authorList>
    </citation>
    <scope>NUCLEOTIDE SEQUENCE</scope>
    <source>
        <strain evidence="3">Modern_marine.mb.64</strain>
    </source>
</reference>
<evidence type="ECO:0000259" key="2">
    <source>
        <dbReference type="Pfam" id="PF01370"/>
    </source>
</evidence>
<comment type="caution">
    <text evidence="3">The sequence shown here is derived from an EMBL/GenBank/DDBJ whole genome shotgun (WGS) entry which is preliminary data.</text>
</comment>
<dbReference type="InterPro" id="IPR001509">
    <property type="entry name" value="Epimerase_deHydtase"/>
</dbReference>
<dbReference type="InterPro" id="IPR051783">
    <property type="entry name" value="NAD(P)-dependent_oxidoreduct"/>
</dbReference>
<gene>
    <name evidence="3" type="ORF">KJ970_12180</name>
</gene>
<dbReference type="GO" id="GO:0004029">
    <property type="term" value="F:aldehyde dehydrogenase (NAD+) activity"/>
    <property type="evidence" value="ECO:0007669"/>
    <property type="project" value="TreeGrafter"/>
</dbReference>
<protein>
    <submittedName>
        <fullName evidence="3">NAD-dependent epimerase/dehydratase family protein</fullName>
    </submittedName>
</protein>
<evidence type="ECO:0000313" key="3">
    <source>
        <dbReference type="EMBL" id="MBU2691675.1"/>
    </source>
</evidence>
<dbReference type="Proteomes" id="UP000777784">
    <property type="component" value="Unassembled WGS sequence"/>
</dbReference>
<dbReference type="SUPFAM" id="SSF51735">
    <property type="entry name" value="NAD(P)-binding Rossmann-fold domains"/>
    <property type="match status" value="1"/>
</dbReference>
<dbReference type="GO" id="GO:0005737">
    <property type="term" value="C:cytoplasm"/>
    <property type="evidence" value="ECO:0007669"/>
    <property type="project" value="TreeGrafter"/>
</dbReference>
<dbReference type="InterPro" id="IPR036291">
    <property type="entry name" value="NAD(P)-bd_dom_sf"/>
</dbReference>
<organism evidence="3 4">
    <name type="scientific">Eiseniibacteriota bacterium</name>
    <dbReference type="NCBI Taxonomy" id="2212470"/>
    <lineage>
        <taxon>Bacteria</taxon>
        <taxon>Candidatus Eiseniibacteriota</taxon>
    </lineage>
</organism>
<proteinExistence type="predicted"/>
<accession>A0A948W700</accession>
<evidence type="ECO:0000256" key="1">
    <source>
        <dbReference type="SAM" id="MobiDB-lite"/>
    </source>
</evidence>
<evidence type="ECO:0000313" key="4">
    <source>
        <dbReference type="Proteomes" id="UP000777784"/>
    </source>
</evidence>
<dbReference type="AlphaFoldDB" id="A0A948W700"/>
<name>A0A948W700_UNCEI</name>
<feature type="region of interest" description="Disordered" evidence="1">
    <location>
        <begin position="118"/>
        <end position="138"/>
    </location>
</feature>
<dbReference type="EMBL" id="JAHJDP010000072">
    <property type="protein sequence ID" value="MBU2691675.1"/>
    <property type="molecule type" value="Genomic_DNA"/>
</dbReference>
<feature type="domain" description="NAD-dependent epimerase/dehydratase" evidence="2">
    <location>
        <begin position="3"/>
        <end position="233"/>
    </location>
</feature>
<dbReference type="PANTHER" id="PTHR48079:SF6">
    <property type="entry name" value="NAD(P)-BINDING DOMAIN-CONTAINING PROTEIN-RELATED"/>
    <property type="match status" value="1"/>
</dbReference>
<dbReference type="Pfam" id="PF01370">
    <property type="entry name" value="Epimerase"/>
    <property type="match status" value="1"/>
</dbReference>
<dbReference type="Gene3D" id="3.40.50.720">
    <property type="entry name" value="NAD(P)-binding Rossmann-like Domain"/>
    <property type="match status" value="1"/>
</dbReference>
<dbReference type="PANTHER" id="PTHR48079">
    <property type="entry name" value="PROTEIN YEEZ"/>
    <property type="match status" value="1"/>
</dbReference>
<sequence length="333" mass="36808">MKIFLTGATGYLGERLVSALLEDGHEIRALIRNPEAMNPDISDRLEIVQGDLAVPADPAFFEGIDALIHTAAMVKNWSPNRWLFSRINAEGYRHLLQAAKEAGVPKILHTSSFMALGPSTRNKGPMHEQSPRWGGPFMNDYERTKCEAEMISRRFVEEGGPLVTLYPAVIYGPGRRTDGNLIGKLAFLIKEGKFPGLLGSGTQRWTLSYVEDIVSGHLKALEKGVPGSRFILGGPEVTLKDLVLRLSRLLGRSERAKTLPIALGKCVGALQILRARLGGAEPELTPGVAEVYRHDWTYSSQNAVERLDYRITPLDEGLTHTADWVRGLTSWQE</sequence>